<dbReference type="GO" id="GO:0005524">
    <property type="term" value="F:ATP binding"/>
    <property type="evidence" value="ECO:0007669"/>
    <property type="project" value="UniProtKB-UniRule"/>
</dbReference>
<dbReference type="GO" id="GO:0046872">
    <property type="term" value="F:metal ion binding"/>
    <property type="evidence" value="ECO:0007669"/>
    <property type="project" value="InterPro"/>
</dbReference>
<reference evidence="12 13" key="1">
    <citation type="journal article" date="2018" name="Genome Biol. Evol.">
        <title>Multiple Roots of Fruiting Body Formation in Amoebozoa.</title>
        <authorList>
            <person name="Hillmann F."/>
            <person name="Forbes G."/>
            <person name="Novohradska S."/>
            <person name="Ferling I."/>
            <person name="Riege K."/>
            <person name="Groth M."/>
            <person name="Westermann M."/>
            <person name="Marz M."/>
            <person name="Spaller T."/>
            <person name="Winckler T."/>
            <person name="Schaap P."/>
            <person name="Glockner G."/>
        </authorList>
    </citation>
    <scope>NUCLEOTIDE SEQUENCE [LARGE SCALE GENOMIC DNA]</scope>
    <source>
        <strain evidence="12 13">Jena</strain>
    </source>
</reference>
<evidence type="ECO:0000259" key="11">
    <source>
        <dbReference type="PROSITE" id="PS51910"/>
    </source>
</evidence>
<evidence type="ECO:0000259" key="10">
    <source>
        <dbReference type="PROSITE" id="PS50011"/>
    </source>
</evidence>
<feature type="transmembrane region" description="Helical" evidence="9">
    <location>
        <begin position="395"/>
        <end position="421"/>
    </location>
</feature>
<comment type="caution">
    <text evidence="12">The sequence shown here is derived from an EMBL/GenBank/DDBJ whole genome shotgun (WGS) entry which is preliminary data.</text>
</comment>
<feature type="chain" id="PRO_5015023205" description="Purple acid phosphatase" evidence="7">
    <location>
        <begin position="20"/>
        <end position="1347"/>
    </location>
</feature>
<evidence type="ECO:0000256" key="8">
    <source>
        <dbReference type="SAM" id="MobiDB-lite"/>
    </source>
</evidence>
<evidence type="ECO:0000256" key="3">
    <source>
        <dbReference type="ARBA" id="ARBA00022525"/>
    </source>
</evidence>
<sequence length="1347" mass="150997">MCVILPLAIYCLIFHITSAVDVVSIGYLSELSTTLPAPCTISPSNVNFTAFTHVIISTATYNSSSYQVSLNTSGPDSPEGFYSQIKSAIQSQQTTVQLLLSFFGPNQRENLLYIANDTRRLSSFSDAVYNYTVQHGLDGIDIFWTPWSVNDGALALQMMRVLNSTFRSRVNPKYSDGTNMLVTLFTTGDTTIAPQIGLMDLQPLVDWFHVETIDYQTVQTSPLRVQFSASQSNLVNTIYQYIALGISPSSIVLGISTHGWAWQLSSTTQNTPYSSATGPATTGCSGVPGLLLGREIDEVIYNESSIYHYQSTQSSPYLLYGEDHQRWLSYENNASVSAKLVPWSQYGLRGAYLMYISTSHRIEQNVFSILNSNGDISKKTKLQDDNTKSVSPSGIGMVIVGVVVGVVVGIVMLVITVFAIYRYQMRKQDRKELEELKTLEEKKFLTDYTAPIGKPTPDGNIPVGFMVELLRTGDWDTIDYNEIQIAAPVGKGASGIVYAGKWRGTPVAIKRVEVQDVESARAYLSEIQIMKELRPHSNVVQFLGSSVNAMMKSVFILTQMCDNGSLYDLLHSRVTIEGKVLEKIIRGIAAGMYHLMTEGIVHRDLAARNILLDKTLECKVSDFGLSRHIAAGAENQTQATVGPLKHMAPESLMHSRYSEKSDVWAFGVTLYEIYARTDPYPGYSPVEAVARIISEVRPLRLQPTRNMTAPMRELFNSCFCMEPALRPTFKQLLEALEGMTISTESVKCELQKHDHVDTLKMIEWSRVKRIHPLSYAGIIALLFLITQVIFYFRQLQDVSTPSGTSETNPIRDSTEETDTSITTSDGIFLHVTPKTLYGTEGWLTVNITGVTDPQINDVIAIFCPADKKLIHQRHFPYKFADGTMLGDLYLNKGVGSYRFHLINAHENFRVVFYQNASKSATIRPHSDGGFEKKNLVLLSEELSFYNPMMPTQIRLSVTGVPGQLTVTWLTHNKITDQHVLIEDHEGVITRVEATPTTYREKDMCGWPANSAGYKSPGKIWKATLTRLQPNSKYHYQCGSLDSGYSHKNYFSGPRAADDQTLRIMAAADLGKTNRDDSVWHWPLEKESGVTIEKMKKMTAGSDVMLLVGDTSYAAGSSIQWDEFGHQMSPIASQIPMMTVIGNHEANPNDSGGECSVPYSHRYSHPNNGGDFWYSFDMGPVHFLIFSTEHNFTEKSEQYEWMKRDLTLVNRSATPFLITAAHRPMWFNEWKDSIKTLLQLHLEPLFFRYNVDVCLWGHVHNYYRSCPMYRGECHPKGAVHLLIGNGGFNNGRKLKKAPWLMFQDAGHGFTHLTVTASTMTVKYLSNKSGMLDKLVLKKRKSFEWNEGE</sequence>
<feature type="binding site" evidence="6">
    <location>
        <position position="510"/>
    </location>
    <ligand>
        <name>ATP</name>
        <dbReference type="ChEBI" id="CHEBI:30616"/>
    </ligand>
</feature>
<dbReference type="GO" id="GO:0005576">
    <property type="term" value="C:extracellular region"/>
    <property type="evidence" value="ECO:0007669"/>
    <property type="project" value="UniProtKB-SubCell"/>
</dbReference>
<accession>A0A2P6MX36</accession>
<dbReference type="Gene3D" id="3.10.50.10">
    <property type="match status" value="1"/>
</dbReference>
<dbReference type="CDD" id="cd00839">
    <property type="entry name" value="MPP_PAPs"/>
    <property type="match status" value="1"/>
</dbReference>
<keyword evidence="9" id="KW-1133">Transmembrane helix</keyword>
<proteinExistence type="inferred from homology"/>
<keyword evidence="9" id="KW-0812">Transmembrane</keyword>
<organism evidence="12 13">
    <name type="scientific">Planoprotostelium fungivorum</name>
    <dbReference type="NCBI Taxonomy" id="1890364"/>
    <lineage>
        <taxon>Eukaryota</taxon>
        <taxon>Amoebozoa</taxon>
        <taxon>Evosea</taxon>
        <taxon>Variosea</taxon>
        <taxon>Cavosteliida</taxon>
        <taxon>Cavosteliaceae</taxon>
        <taxon>Planoprotostelium</taxon>
    </lineage>
</organism>
<dbReference type="EC" id="3.1.3.2" evidence="7"/>
<keyword evidence="9" id="KW-0472">Membrane</keyword>
<keyword evidence="3" id="KW-0964">Secreted</keyword>
<dbReference type="InterPro" id="IPR017441">
    <property type="entry name" value="Protein_kinase_ATP_BS"/>
</dbReference>
<dbReference type="Pfam" id="PF16656">
    <property type="entry name" value="Pur_ac_phosph_N"/>
    <property type="match status" value="1"/>
</dbReference>
<dbReference type="SMART" id="SM00219">
    <property type="entry name" value="TyrKc"/>
    <property type="match status" value="1"/>
</dbReference>
<dbReference type="InterPro" id="IPR011583">
    <property type="entry name" value="Chitinase_II/V-like_cat"/>
</dbReference>
<dbReference type="InterPro" id="IPR008266">
    <property type="entry name" value="Tyr_kinase_AS"/>
</dbReference>
<dbReference type="InterPro" id="IPR000719">
    <property type="entry name" value="Prot_kinase_dom"/>
</dbReference>
<keyword evidence="5" id="KW-0325">Glycoprotein</keyword>
<dbReference type="Gene3D" id="1.10.510.10">
    <property type="entry name" value="Transferase(Phosphotransferase) domain 1"/>
    <property type="match status" value="1"/>
</dbReference>
<dbReference type="SUPFAM" id="SSF54556">
    <property type="entry name" value="Chitinase insertion domain"/>
    <property type="match status" value="1"/>
</dbReference>
<dbReference type="PROSITE" id="PS00107">
    <property type="entry name" value="PROTEIN_KINASE_ATP"/>
    <property type="match status" value="1"/>
</dbReference>
<feature type="domain" description="Protein kinase" evidence="10">
    <location>
        <begin position="483"/>
        <end position="739"/>
    </location>
</feature>
<gene>
    <name evidence="12" type="ORF">PROFUN_07769</name>
</gene>
<dbReference type="Pfam" id="PF14008">
    <property type="entry name" value="Metallophos_C"/>
    <property type="match status" value="1"/>
</dbReference>
<keyword evidence="4 7" id="KW-0732">Signal</keyword>
<keyword evidence="13" id="KW-1185">Reference proteome</keyword>
<feature type="region of interest" description="Disordered" evidence="8">
    <location>
        <begin position="799"/>
        <end position="818"/>
    </location>
</feature>
<comment type="subunit">
    <text evidence="2">Homodimer.</text>
</comment>
<dbReference type="Gene3D" id="3.20.20.80">
    <property type="entry name" value="Glycosidases"/>
    <property type="match status" value="1"/>
</dbReference>
<keyword evidence="7" id="KW-0378">Hydrolase</keyword>
<name>A0A2P6MX36_9EUKA</name>
<evidence type="ECO:0000256" key="7">
    <source>
        <dbReference type="RuleBase" id="RU361203"/>
    </source>
</evidence>
<dbReference type="GO" id="GO:0008061">
    <property type="term" value="F:chitin binding"/>
    <property type="evidence" value="ECO:0007669"/>
    <property type="project" value="InterPro"/>
</dbReference>
<dbReference type="Gene3D" id="3.60.21.10">
    <property type="match status" value="1"/>
</dbReference>
<evidence type="ECO:0000256" key="4">
    <source>
        <dbReference type="ARBA" id="ARBA00022729"/>
    </source>
</evidence>
<keyword evidence="6" id="KW-0067">ATP-binding</keyword>
<evidence type="ECO:0000313" key="13">
    <source>
        <dbReference type="Proteomes" id="UP000241769"/>
    </source>
</evidence>
<dbReference type="Pfam" id="PF00149">
    <property type="entry name" value="Metallophos"/>
    <property type="match status" value="1"/>
</dbReference>
<dbReference type="Pfam" id="PF07714">
    <property type="entry name" value="PK_Tyr_Ser-Thr"/>
    <property type="match status" value="1"/>
</dbReference>
<dbReference type="PRINTS" id="PR00109">
    <property type="entry name" value="TYRKINASE"/>
</dbReference>
<comment type="subcellular location">
    <subcellularLocation>
        <location evidence="1">Secreted</location>
    </subcellularLocation>
</comment>
<dbReference type="Gene3D" id="3.30.200.20">
    <property type="entry name" value="Phosphorylase Kinase, domain 1"/>
    <property type="match status" value="1"/>
</dbReference>
<evidence type="ECO:0000313" key="12">
    <source>
        <dbReference type="EMBL" id="PRP76247.1"/>
    </source>
</evidence>
<comment type="similarity">
    <text evidence="7">Belongs to the metallophosphoesterase superfamily. Purple acid phosphatase family.</text>
</comment>
<dbReference type="GO" id="GO:0004713">
    <property type="term" value="F:protein tyrosine kinase activity"/>
    <property type="evidence" value="ECO:0007669"/>
    <property type="project" value="InterPro"/>
</dbReference>
<comment type="catalytic activity">
    <reaction evidence="7">
        <text>a phosphate monoester + H2O = an alcohol + phosphate</text>
        <dbReference type="Rhea" id="RHEA:15017"/>
        <dbReference type="ChEBI" id="CHEBI:15377"/>
        <dbReference type="ChEBI" id="CHEBI:30879"/>
        <dbReference type="ChEBI" id="CHEBI:43474"/>
        <dbReference type="ChEBI" id="CHEBI:67140"/>
        <dbReference type="EC" id="3.1.3.2"/>
    </reaction>
</comment>
<dbReference type="EMBL" id="MDYQ01000337">
    <property type="protein sequence ID" value="PRP76247.1"/>
    <property type="molecule type" value="Genomic_DNA"/>
</dbReference>
<dbReference type="InterPro" id="IPR011009">
    <property type="entry name" value="Kinase-like_dom_sf"/>
</dbReference>
<dbReference type="SMART" id="SM00636">
    <property type="entry name" value="Glyco_18"/>
    <property type="match status" value="1"/>
</dbReference>
<dbReference type="Pfam" id="PF00704">
    <property type="entry name" value="Glyco_hydro_18"/>
    <property type="match status" value="1"/>
</dbReference>
<feature type="signal peptide" evidence="7">
    <location>
        <begin position="1"/>
        <end position="19"/>
    </location>
</feature>
<keyword evidence="6" id="KW-0547">Nucleotide-binding</keyword>
<dbReference type="OrthoDB" id="339325at2759"/>
<feature type="transmembrane region" description="Helical" evidence="9">
    <location>
        <begin position="773"/>
        <end position="792"/>
    </location>
</feature>
<dbReference type="SUPFAM" id="SSF56300">
    <property type="entry name" value="Metallo-dependent phosphatases"/>
    <property type="match status" value="1"/>
</dbReference>
<dbReference type="SUPFAM" id="SSF49363">
    <property type="entry name" value="Purple acid phosphatase, N-terminal domain"/>
    <property type="match status" value="1"/>
</dbReference>
<evidence type="ECO:0000256" key="1">
    <source>
        <dbReference type="ARBA" id="ARBA00004613"/>
    </source>
</evidence>
<dbReference type="InterPro" id="IPR015914">
    <property type="entry name" value="PAPs_N"/>
</dbReference>
<dbReference type="PROSITE" id="PS51910">
    <property type="entry name" value="GH18_2"/>
    <property type="match status" value="1"/>
</dbReference>
<dbReference type="InterPro" id="IPR029070">
    <property type="entry name" value="Chitinase_insertion_sf"/>
</dbReference>
<evidence type="ECO:0000256" key="5">
    <source>
        <dbReference type="ARBA" id="ARBA00023180"/>
    </source>
</evidence>
<dbReference type="InterPro" id="IPR004843">
    <property type="entry name" value="Calcineurin-like_PHP"/>
</dbReference>
<dbReference type="Proteomes" id="UP000241769">
    <property type="component" value="Unassembled WGS sequence"/>
</dbReference>
<evidence type="ECO:0000256" key="2">
    <source>
        <dbReference type="ARBA" id="ARBA00011738"/>
    </source>
</evidence>
<evidence type="ECO:0000256" key="6">
    <source>
        <dbReference type="PROSITE-ProRule" id="PRU10141"/>
    </source>
</evidence>
<dbReference type="PROSITE" id="PS00109">
    <property type="entry name" value="PROTEIN_KINASE_TYR"/>
    <property type="match status" value="1"/>
</dbReference>
<feature type="domain" description="GH18" evidence="11">
    <location>
        <begin position="22"/>
        <end position="373"/>
    </location>
</feature>
<dbReference type="PROSITE" id="PS50011">
    <property type="entry name" value="PROTEIN_KINASE_DOM"/>
    <property type="match status" value="1"/>
</dbReference>
<dbReference type="STRING" id="1890364.A0A2P6MX36"/>
<evidence type="ECO:0000256" key="9">
    <source>
        <dbReference type="SAM" id="Phobius"/>
    </source>
</evidence>
<dbReference type="InterPro" id="IPR029052">
    <property type="entry name" value="Metallo-depent_PP-like"/>
</dbReference>
<dbReference type="InterPro" id="IPR020635">
    <property type="entry name" value="Tyr_kinase_cat_dom"/>
</dbReference>
<dbReference type="InterPro" id="IPR008963">
    <property type="entry name" value="Purple_acid_Pase-like_N"/>
</dbReference>
<dbReference type="SUPFAM" id="SSF51445">
    <property type="entry name" value="(Trans)glycosidases"/>
    <property type="match status" value="1"/>
</dbReference>
<dbReference type="GO" id="GO:0005975">
    <property type="term" value="P:carbohydrate metabolic process"/>
    <property type="evidence" value="ECO:0007669"/>
    <property type="project" value="InterPro"/>
</dbReference>
<dbReference type="Gene3D" id="2.60.40.380">
    <property type="entry name" value="Purple acid phosphatase-like, N-terminal"/>
    <property type="match status" value="1"/>
</dbReference>
<dbReference type="InParanoid" id="A0A2P6MX36"/>
<protein>
    <recommendedName>
        <fullName evidence="7">Purple acid phosphatase</fullName>
        <ecNumber evidence="7">3.1.3.2</ecNumber>
    </recommendedName>
</protein>
<dbReference type="GO" id="GO:0003993">
    <property type="term" value="F:acid phosphatase activity"/>
    <property type="evidence" value="ECO:0007669"/>
    <property type="project" value="UniProtKB-EC"/>
</dbReference>
<dbReference type="PANTHER" id="PTHR45778">
    <property type="entry name" value="PURPLE ACID PHOSPHATASE-RELATED"/>
    <property type="match status" value="1"/>
</dbReference>
<dbReference type="InterPro" id="IPR001223">
    <property type="entry name" value="Glyco_hydro18_cat"/>
</dbReference>
<dbReference type="InterPro" id="IPR025733">
    <property type="entry name" value="PAPs_C"/>
</dbReference>
<dbReference type="InterPro" id="IPR041792">
    <property type="entry name" value="MPP_PAP"/>
</dbReference>
<dbReference type="InterPro" id="IPR017853">
    <property type="entry name" value="GH"/>
</dbReference>
<dbReference type="InterPro" id="IPR001245">
    <property type="entry name" value="Ser-Thr/Tyr_kinase_cat_dom"/>
</dbReference>
<feature type="compositionally biased region" description="Polar residues" evidence="8">
    <location>
        <begin position="799"/>
        <end position="811"/>
    </location>
</feature>
<dbReference type="PANTHER" id="PTHR45778:SF3">
    <property type="entry name" value="PURPLE ACID PHOSPHATASE"/>
    <property type="match status" value="1"/>
</dbReference>
<dbReference type="SUPFAM" id="SSF56112">
    <property type="entry name" value="Protein kinase-like (PK-like)"/>
    <property type="match status" value="1"/>
</dbReference>